<sequence>MFVRRWLVHRLLRLIRTKRDETIAWLEKTPPAASYRGLLFETGVHEKLSSKCTIDARRLGDTTRQKFNLEESLDICYFGSEFSAAVLESGPYRISSKKNLVSIDSFYCTQSLGQLLLFQITVGKTHPVKGDGLVFLLKKLGMLKWVSQNKVKLIFVVPLENVSSFKPQKIELKQKPNNEAAYATWAILGK</sequence>
<name>A0A8T1V2X5_9STRA</name>
<gene>
    <name evidence="1" type="ORF">PHYPSEUDO_000412</name>
</gene>
<dbReference type="PANTHER" id="PTHR33129:SF1">
    <property type="entry name" value="ATP-BINDING PROTEIN"/>
    <property type="match status" value="1"/>
</dbReference>
<dbReference type="AlphaFoldDB" id="A0A8T1V2X5"/>
<dbReference type="PANTHER" id="PTHR33129">
    <property type="entry name" value="PROTEIN KINASE DOMAIN-CONTAINING PROTEIN-RELATED"/>
    <property type="match status" value="1"/>
</dbReference>
<accession>A0A8T1V2X5</accession>
<dbReference type="InterPro" id="IPR052980">
    <property type="entry name" value="Crinkler_effector"/>
</dbReference>
<keyword evidence="2" id="KW-1185">Reference proteome</keyword>
<dbReference type="OrthoDB" id="98369at2759"/>
<reference evidence="1" key="1">
    <citation type="submission" date="2021-02" db="EMBL/GenBank/DDBJ databases">
        <authorList>
            <person name="Palmer J.M."/>
        </authorList>
    </citation>
    <scope>NUCLEOTIDE SEQUENCE</scope>
    <source>
        <strain evidence="1">SCRP734</strain>
    </source>
</reference>
<evidence type="ECO:0000313" key="2">
    <source>
        <dbReference type="Proteomes" id="UP000694044"/>
    </source>
</evidence>
<evidence type="ECO:0000313" key="1">
    <source>
        <dbReference type="EMBL" id="KAG7375627.1"/>
    </source>
</evidence>
<protein>
    <submittedName>
        <fullName evidence="1">Uncharacterized protein</fullName>
    </submittedName>
</protein>
<dbReference type="EMBL" id="JAGDFM010001029">
    <property type="protein sequence ID" value="KAG7375627.1"/>
    <property type="molecule type" value="Genomic_DNA"/>
</dbReference>
<proteinExistence type="predicted"/>
<comment type="caution">
    <text evidence="1">The sequence shown here is derived from an EMBL/GenBank/DDBJ whole genome shotgun (WGS) entry which is preliminary data.</text>
</comment>
<organism evidence="1 2">
    <name type="scientific">Phytophthora pseudosyringae</name>
    <dbReference type="NCBI Taxonomy" id="221518"/>
    <lineage>
        <taxon>Eukaryota</taxon>
        <taxon>Sar</taxon>
        <taxon>Stramenopiles</taxon>
        <taxon>Oomycota</taxon>
        <taxon>Peronosporomycetes</taxon>
        <taxon>Peronosporales</taxon>
        <taxon>Peronosporaceae</taxon>
        <taxon>Phytophthora</taxon>
    </lineage>
</organism>
<dbReference type="Proteomes" id="UP000694044">
    <property type="component" value="Unassembled WGS sequence"/>
</dbReference>